<accession>K3VP76</accession>
<gene>
    <name evidence="3" type="ORF">FPSE_04231</name>
</gene>
<dbReference type="HOGENOM" id="CLU_1053908_0_0_1"/>
<dbReference type="GeneID" id="20362849"/>
<reference evidence="3 4" key="1">
    <citation type="journal article" date="2012" name="PLoS Pathog.">
        <title>Comparative pathogenomics reveals horizontally acquired novel virulence genes in fungi infecting cereal hosts.</title>
        <authorList>
            <person name="Gardiner D.M."/>
            <person name="McDonald M.C."/>
            <person name="Covarelli L."/>
            <person name="Solomon P.S."/>
            <person name="Rusu A.G."/>
            <person name="Marshall M."/>
            <person name="Kazan K."/>
            <person name="Chakraborty S."/>
            <person name="McDonald B.A."/>
            <person name="Manners J.M."/>
        </authorList>
    </citation>
    <scope>NUCLEOTIDE SEQUENCE [LARGE SCALE GENOMIC DNA]</scope>
    <source>
        <strain evidence="3 4">CS3096</strain>
    </source>
</reference>
<evidence type="ECO:0000313" key="3">
    <source>
        <dbReference type="EMBL" id="EKJ75588.1"/>
    </source>
</evidence>
<comment type="caution">
    <text evidence="3">The sequence shown here is derived from an EMBL/GenBank/DDBJ whole genome shotgun (WGS) entry which is preliminary data.</text>
</comment>
<feature type="compositionally biased region" description="Polar residues" evidence="1">
    <location>
        <begin position="105"/>
        <end position="118"/>
    </location>
</feature>
<feature type="compositionally biased region" description="Pro residues" evidence="1">
    <location>
        <begin position="81"/>
        <end position="96"/>
    </location>
</feature>
<feature type="region of interest" description="Disordered" evidence="1">
    <location>
        <begin position="75"/>
        <end position="122"/>
    </location>
</feature>
<feature type="chain" id="PRO_5003867234" evidence="2">
    <location>
        <begin position="28"/>
        <end position="288"/>
    </location>
</feature>
<dbReference type="KEGG" id="fpu:FPSE_04231"/>
<dbReference type="EMBL" id="AFNW01000084">
    <property type="protein sequence ID" value="EKJ75588.1"/>
    <property type="molecule type" value="Genomic_DNA"/>
</dbReference>
<feature type="compositionally biased region" description="Low complexity" evidence="1">
    <location>
        <begin position="162"/>
        <end position="181"/>
    </location>
</feature>
<name>K3VP76_FUSPC</name>
<keyword evidence="4" id="KW-1185">Reference proteome</keyword>
<dbReference type="Proteomes" id="UP000007978">
    <property type="component" value="Chromosome 3"/>
</dbReference>
<organism evidence="3 4">
    <name type="scientific">Fusarium pseudograminearum (strain CS3096)</name>
    <name type="common">Wheat and barley crown-rot fungus</name>
    <dbReference type="NCBI Taxonomy" id="1028729"/>
    <lineage>
        <taxon>Eukaryota</taxon>
        <taxon>Fungi</taxon>
        <taxon>Dikarya</taxon>
        <taxon>Ascomycota</taxon>
        <taxon>Pezizomycotina</taxon>
        <taxon>Sordariomycetes</taxon>
        <taxon>Hypocreomycetidae</taxon>
        <taxon>Hypocreales</taxon>
        <taxon>Nectriaceae</taxon>
        <taxon>Fusarium</taxon>
    </lineage>
</organism>
<dbReference type="OrthoDB" id="5103851at2759"/>
<feature type="region of interest" description="Disordered" evidence="1">
    <location>
        <begin position="144"/>
        <end position="182"/>
    </location>
</feature>
<evidence type="ECO:0000313" key="4">
    <source>
        <dbReference type="Proteomes" id="UP000007978"/>
    </source>
</evidence>
<sequence>MAVYKLKALASILALCATLAAATGTQGESVPSAHTETETPYTHEYGAAISDGTVIHSMTVCSIVHETKCVDITSAEGESMQPPPATTDVPSGPPGEQPSVPAGGEQTTYHGQGVSSGTEDVPASSVPIASAIVSSVAPGASETNYAPPAGVSDSAASAEHGSVPGANPSVVNPSVVNPSGAIPSEGGEVVPLPSLISTTDVSGNPTILTTLYSEPSAAVGDTATATVVTDSETVYDTAVSGTATGTDAEETDGVTPTGTPTVTASAAAKHLIPGAILGLVGIVFVAIF</sequence>
<dbReference type="eggNOG" id="ENOG502RJ5F">
    <property type="taxonomic scope" value="Eukaryota"/>
</dbReference>
<keyword evidence="2" id="KW-0732">Signal</keyword>
<protein>
    <submittedName>
        <fullName evidence="3">Uncharacterized protein</fullName>
    </submittedName>
</protein>
<dbReference type="RefSeq" id="XP_009255624.1">
    <property type="nucleotide sequence ID" value="XM_009257349.1"/>
</dbReference>
<proteinExistence type="predicted"/>
<feature type="signal peptide" evidence="2">
    <location>
        <begin position="1"/>
        <end position="27"/>
    </location>
</feature>
<evidence type="ECO:0000256" key="1">
    <source>
        <dbReference type="SAM" id="MobiDB-lite"/>
    </source>
</evidence>
<dbReference type="AlphaFoldDB" id="K3VP76"/>
<evidence type="ECO:0000256" key="2">
    <source>
        <dbReference type="SAM" id="SignalP"/>
    </source>
</evidence>